<dbReference type="Proteomes" id="UP001341281">
    <property type="component" value="Chromosome 03"/>
</dbReference>
<protein>
    <submittedName>
        <fullName evidence="2">Uncharacterized protein</fullName>
    </submittedName>
</protein>
<dbReference type="AlphaFoldDB" id="A0AAQ3WJA5"/>
<evidence type="ECO:0000256" key="1">
    <source>
        <dbReference type="SAM" id="MobiDB-lite"/>
    </source>
</evidence>
<organism evidence="2 3">
    <name type="scientific">Paspalum notatum var. saurae</name>
    <dbReference type="NCBI Taxonomy" id="547442"/>
    <lineage>
        <taxon>Eukaryota</taxon>
        <taxon>Viridiplantae</taxon>
        <taxon>Streptophyta</taxon>
        <taxon>Embryophyta</taxon>
        <taxon>Tracheophyta</taxon>
        <taxon>Spermatophyta</taxon>
        <taxon>Magnoliopsida</taxon>
        <taxon>Liliopsida</taxon>
        <taxon>Poales</taxon>
        <taxon>Poaceae</taxon>
        <taxon>PACMAD clade</taxon>
        <taxon>Panicoideae</taxon>
        <taxon>Andropogonodae</taxon>
        <taxon>Paspaleae</taxon>
        <taxon>Paspalinae</taxon>
        <taxon>Paspalum</taxon>
    </lineage>
</organism>
<proteinExistence type="predicted"/>
<reference evidence="2 3" key="1">
    <citation type="submission" date="2024-02" db="EMBL/GenBank/DDBJ databases">
        <title>High-quality chromosome-scale genome assembly of Pensacola bahiagrass (Paspalum notatum Flugge var. saurae).</title>
        <authorList>
            <person name="Vega J.M."/>
            <person name="Podio M."/>
            <person name="Orjuela J."/>
            <person name="Siena L.A."/>
            <person name="Pessino S.C."/>
            <person name="Combes M.C."/>
            <person name="Mariac C."/>
            <person name="Albertini E."/>
            <person name="Pupilli F."/>
            <person name="Ortiz J.P.A."/>
            <person name="Leblanc O."/>
        </authorList>
    </citation>
    <scope>NUCLEOTIDE SEQUENCE [LARGE SCALE GENOMIC DNA]</scope>
    <source>
        <strain evidence="2">R1</strain>
        <tissue evidence="2">Leaf</tissue>
    </source>
</reference>
<keyword evidence="3" id="KW-1185">Reference proteome</keyword>
<feature type="region of interest" description="Disordered" evidence="1">
    <location>
        <begin position="44"/>
        <end position="64"/>
    </location>
</feature>
<sequence length="82" mass="9585">MYSASVVDKDTLACLREDQETREVLESWHVPEVDLRSIRQPAWSASENPLRKREEPEEYQRPSSGVNFRSLKMRFTVDGEKS</sequence>
<feature type="compositionally biased region" description="Basic and acidic residues" evidence="1">
    <location>
        <begin position="49"/>
        <end position="60"/>
    </location>
</feature>
<gene>
    <name evidence="2" type="ORF">U9M48_012952</name>
</gene>
<evidence type="ECO:0000313" key="2">
    <source>
        <dbReference type="EMBL" id="WVZ63311.1"/>
    </source>
</evidence>
<dbReference type="EMBL" id="CP144747">
    <property type="protein sequence ID" value="WVZ63311.1"/>
    <property type="molecule type" value="Genomic_DNA"/>
</dbReference>
<evidence type="ECO:0000313" key="3">
    <source>
        <dbReference type="Proteomes" id="UP001341281"/>
    </source>
</evidence>
<accession>A0AAQ3WJA5</accession>
<name>A0AAQ3WJA5_PASNO</name>